<keyword evidence="10" id="KW-0675">Receptor</keyword>
<dbReference type="GeneID" id="38470039"/>
<dbReference type="PANTHER" id="PTHR28286">
    <property type="match status" value="1"/>
</dbReference>
<gene>
    <name evidence="13" type="ORF">ATH50_1375</name>
    <name evidence="12" type="ORF">DU502_02095</name>
</gene>
<keyword evidence="8" id="KW-0157">Chromophore</keyword>
<evidence type="ECO:0000313" key="15">
    <source>
        <dbReference type="Proteomes" id="UP000282007"/>
    </source>
</evidence>
<evidence type="ECO:0000256" key="4">
    <source>
        <dbReference type="ARBA" id="ARBA00022606"/>
    </source>
</evidence>
<dbReference type="InterPro" id="IPR018229">
    <property type="entry name" value="Rhodopsin_retinal_BS"/>
</dbReference>
<dbReference type="AlphaFoldDB" id="A0A3M0DRX9"/>
<evidence type="ECO:0000256" key="9">
    <source>
        <dbReference type="ARBA" id="ARBA00023136"/>
    </source>
</evidence>
<dbReference type="PROSITE" id="PS00327">
    <property type="entry name" value="BACTERIAL_OPSIN_RET"/>
    <property type="match status" value="1"/>
</dbReference>
<reference evidence="13 14" key="1">
    <citation type="journal article" date="2015" name="Stand. Genomic Sci.">
        <title>Genomic Encyclopedia of Bacterial and Archaeal Type Strains, Phase III: the genomes of soil and plant-associated and newly described type strains.</title>
        <authorList>
            <person name="Whitman W.B."/>
            <person name="Woyke T."/>
            <person name="Klenk H.P."/>
            <person name="Zhou Y."/>
            <person name="Lilburn T.G."/>
            <person name="Beck B.J."/>
            <person name="De Vos P."/>
            <person name="Vandamme P."/>
            <person name="Eisen J.A."/>
            <person name="Garrity G."/>
            <person name="Hugenholtz P."/>
            <person name="Kyrpides N.C."/>
        </authorList>
    </citation>
    <scope>NUCLEOTIDE SEQUENCE [LARGE SCALE GENOMIC DNA]</scope>
    <source>
        <strain evidence="13 14">CGMCC 1.10124</strain>
    </source>
</reference>
<comment type="subcellular location">
    <subcellularLocation>
        <location evidence="1">Membrane</location>
        <topology evidence="1">Multi-pass membrane protein</topology>
    </subcellularLocation>
</comment>
<feature type="transmembrane region" description="Helical" evidence="11">
    <location>
        <begin position="37"/>
        <end position="61"/>
    </location>
</feature>
<keyword evidence="3" id="KW-0600">Photoreceptor protein</keyword>
<reference evidence="13" key="3">
    <citation type="submission" date="2018-10" db="EMBL/GenBank/DDBJ databases">
        <authorList>
            <person name="Whitman W."/>
            <person name="Huntemann M."/>
            <person name="Clum A."/>
            <person name="Pillay M."/>
            <person name="Palaniappan K."/>
            <person name="Varghese N."/>
            <person name="Mikhailova N."/>
            <person name="Stamatis D."/>
            <person name="Reddy T."/>
            <person name="Daum C."/>
            <person name="Shapiro N."/>
            <person name="Ivanova N."/>
            <person name="Kyrpides N."/>
            <person name="Woyke T."/>
        </authorList>
    </citation>
    <scope>NUCLEOTIDE SEQUENCE</scope>
    <source>
        <strain evidence="13">CGMCC 1.10124</strain>
    </source>
</reference>
<feature type="transmembrane region" description="Helical" evidence="11">
    <location>
        <begin position="73"/>
        <end position="91"/>
    </location>
</feature>
<dbReference type="RefSeq" id="WP_121920016.1">
    <property type="nucleotide sequence ID" value="NZ_CP034145.1"/>
</dbReference>
<dbReference type="EMBL" id="REFS01000002">
    <property type="protein sequence ID" value="RMB24135.1"/>
    <property type="molecule type" value="Genomic_DNA"/>
</dbReference>
<evidence type="ECO:0000256" key="10">
    <source>
        <dbReference type="ARBA" id="ARBA00023170"/>
    </source>
</evidence>
<dbReference type="GO" id="GO:0009881">
    <property type="term" value="F:photoreceptor activity"/>
    <property type="evidence" value="ECO:0007669"/>
    <property type="project" value="UniProtKB-KW"/>
</dbReference>
<dbReference type="Gene3D" id="1.20.1070.10">
    <property type="entry name" value="Rhodopsin 7-helix transmembrane proteins"/>
    <property type="match status" value="1"/>
</dbReference>
<dbReference type="PROSITE" id="PS00950">
    <property type="entry name" value="BACTERIAL_OPSIN_1"/>
    <property type="match status" value="1"/>
</dbReference>
<evidence type="ECO:0000313" key="14">
    <source>
        <dbReference type="Proteomes" id="UP000277326"/>
    </source>
</evidence>
<proteinExistence type="inferred from homology"/>
<dbReference type="CDD" id="cd15029">
    <property type="entry name" value="7tm_SRI_SRII"/>
    <property type="match status" value="1"/>
</dbReference>
<keyword evidence="9 11" id="KW-0472">Membrane</keyword>
<dbReference type="Proteomes" id="UP000277326">
    <property type="component" value="Unassembled WGS sequence"/>
</dbReference>
<evidence type="ECO:0000256" key="6">
    <source>
        <dbReference type="ARBA" id="ARBA00022925"/>
    </source>
</evidence>
<dbReference type="SUPFAM" id="SSF81321">
    <property type="entry name" value="Family A G protein-coupled receptor-like"/>
    <property type="match status" value="1"/>
</dbReference>
<dbReference type="SMART" id="SM01021">
    <property type="entry name" value="Bac_rhodopsin"/>
    <property type="match status" value="1"/>
</dbReference>
<evidence type="ECO:0000256" key="8">
    <source>
        <dbReference type="ARBA" id="ARBA00022991"/>
    </source>
</evidence>
<dbReference type="Proteomes" id="UP000282007">
    <property type="component" value="Chromosome"/>
</dbReference>
<protein>
    <submittedName>
        <fullName evidence="12 13">Sensory rhodopsin</fullName>
    </submittedName>
</protein>
<reference evidence="12 15" key="2">
    <citation type="submission" date="2018-07" db="EMBL/GenBank/DDBJ databases">
        <title>Genome sequences of Haloplanus aerogenes JCM 16430T.</title>
        <authorList>
            <person name="Kim Y.B."/>
            <person name="Roh S.W."/>
        </authorList>
    </citation>
    <scope>NUCLEOTIDE SEQUENCE [LARGE SCALE GENOMIC DNA]</scope>
    <source>
        <strain evidence="12 15">JCM 16430</strain>
    </source>
</reference>
<feature type="transmembrane region" description="Helical" evidence="11">
    <location>
        <begin position="98"/>
        <end position="118"/>
    </location>
</feature>
<dbReference type="GO" id="GO:0005216">
    <property type="term" value="F:monoatomic ion channel activity"/>
    <property type="evidence" value="ECO:0007669"/>
    <property type="project" value="InterPro"/>
</dbReference>
<keyword evidence="6" id="KW-0681">Retinal protein</keyword>
<evidence type="ECO:0000256" key="2">
    <source>
        <dbReference type="ARBA" id="ARBA00008130"/>
    </source>
</evidence>
<evidence type="ECO:0000313" key="13">
    <source>
        <dbReference type="EMBL" id="RMB24135.1"/>
    </source>
</evidence>
<keyword evidence="4" id="KW-0716">Sensory transduction</keyword>
<evidence type="ECO:0000256" key="7">
    <source>
        <dbReference type="ARBA" id="ARBA00022989"/>
    </source>
</evidence>
<feature type="transmembrane region" description="Helical" evidence="11">
    <location>
        <begin position="124"/>
        <end position="142"/>
    </location>
</feature>
<keyword evidence="15" id="KW-1185">Reference proteome</keyword>
<feature type="transmembrane region" description="Helical" evidence="11">
    <location>
        <begin position="163"/>
        <end position="181"/>
    </location>
</feature>
<feature type="transmembrane region" description="Helical" evidence="11">
    <location>
        <begin position="6"/>
        <end position="25"/>
    </location>
</feature>
<dbReference type="EMBL" id="CP034145">
    <property type="protein sequence ID" value="AZH24237.1"/>
    <property type="molecule type" value="Genomic_DNA"/>
</dbReference>
<evidence type="ECO:0000313" key="12">
    <source>
        <dbReference type="EMBL" id="AZH24237.1"/>
    </source>
</evidence>
<evidence type="ECO:0000256" key="11">
    <source>
        <dbReference type="SAM" id="Phobius"/>
    </source>
</evidence>
<accession>A0A3M0DRX9</accession>
<dbReference type="KEGG" id="haer:DU502_02095"/>
<name>A0A3M0DRX9_9EURY</name>
<keyword evidence="5 11" id="KW-0812">Transmembrane</keyword>
<dbReference type="Pfam" id="PF01036">
    <property type="entry name" value="Bac_rhodopsin"/>
    <property type="match status" value="1"/>
</dbReference>
<evidence type="ECO:0000256" key="1">
    <source>
        <dbReference type="ARBA" id="ARBA00004141"/>
    </source>
</evidence>
<sequence>MLGTATTWAALGAIGMALGTIPPLWGLQNDPDRRGHYLALAGVTGVATVAYALMALDIGTVSASGRVVSIPRYVDWLITTPLILLFLSMLGRTGRGSLLRLVVADIALLALGGVAVVLSGPIRWAAFAGGVVCFGVLVYELYGRIPRLATFSNERARILFITLRNLTIALWTLYPIVWVLAPSGIGLLTRDMTMLVVAYLDLISKAAFVALAVDGMDALADADRGDAGAGAVTVDPDADADSTSTAAD</sequence>
<organism evidence="13 14">
    <name type="scientific">Haloplanus aerogenes</name>
    <dbReference type="NCBI Taxonomy" id="660522"/>
    <lineage>
        <taxon>Archaea</taxon>
        <taxon>Methanobacteriati</taxon>
        <taxon>Methanobacteriota</taxon>
        <taxon>Stenosarchaea group</taxon>
        <taxon>Halobacteria</taxon>
        <taxon>Halobacteriales</taxon>
        <taxon>Haloferacaceae</taxon>
        <taxon>Haloplanus</taxon>
    </lineage>
</organism>
<evidence type="ECO:0000256" key="3">
    <source>
        <dbReference type="ARBA" id="ARBA00022543"/>
    </source>
</evidence>
<dbReference type="PANTHER" id="PTHR28286:SF2">
    <property type="entry name" value="BACTERIORHODOPSIN _OPSIN, NOPA (EUROFUNG)"/>
    <property type="match status" value="1"/>
</dbReference>
<comment type="similarity">
    <text evidence="2">Belongs to the archaeal/bacterial/fungal opsin family.</text>
</comment>
<dbReference type="PRINTS" id="PR00251">
    <property type="entry name" value="BACTRLOPSIN"/>
</dbReference>
<dbReference type="OrthoDB" id="330248at2157"/>
<keyword evidence="7 11" id="KW-1133">Transmembrane helix</keyword>
<evidence type="ECO:0000256" key="5">
    <source>
        <dbReference type="ARBA" id="ARBA00022692"/>
    </source>
</evidence>
<dbReference type="GO" id="GO:0016020">
    <property type="term" value="C:membrane"/>
    <property type="evidence" value="ECO:0007669"/>
    <property type="project" value="UniProtKB-SubCell"/>
</dbReference>
<dbReference type="InterPro" id="IPR001425">
    <property type="entry name" value="Arc/bac/fun_rhodopsins"/>
</dbReference>
<dbReference type="GO" id="GO:0007602">
    <property type="term" value="P:phototransduction"/>
    <property type="evidence" value="ECO:0007669"/>
    <property type="project" value="UniProtKB-KW"/>
</dbReference>